<feature type="domain" description="Leucine-binding protein" evidence="6">
    <location>
        <begin position="64"/>
        <end position="363"/>
    </location>
</feature>
<feature type="signal peptide" evidence="5">
    <location>
        <begin position="1"/>
        <end position="22"/>
    </location>
</feature>
<feature type="compositionally biased region" description="Basic and acidic residues" evidence="4">
    <location>
        <begin position="386"/>
        <end position="397"/>
    </location>
</feature>
<keyword evidence="8" id="KW-1185">Reference proteome</keyword>
<dbReference type="CDD" id="cd06268">
    <property type="entry name" value="PBP1_ABC_transporter_LIVBP-like"/>
    <property type="match status" value="1"/>
</dbReference>
<dbReference type="GO" id="GO:0006865">
    <property type="term" value="P:amino acid transport"/>
    <property type="evidence" value="ECO:0007669"/>
    <property type="project" value="UniProtKB-KW"/>
</dbReference>
<keyword evidence="3" id="KW-0029">Amino-acid transport</keyword>
<sequence length="397" mass="44148">MARIDAQAAMRTVLLTACTAMAGWAGTPASARADELSVGILSLRPPPPPIYDQDPLPEDLGLAGGRLAIKDSNTTGRLVGQSFRLDETILDEGDDPLPAFEELVAKGNQFVVLNLPAAQVLKIADAAKGRDILLFNAAAEEESLRNEDCRDNVMHVAPTRSMLTDSLAQFLVWKRWRNWLVIYGPHPNDQLYLDQIKRAAKKFSGKIIAEKLWEFGPDGRRTAQQEVPLLTQALSYDVVMIADEAGEFGDYVAYHTWDPRPTAGTQGLMATTWHPQAEQHGAVQLNNRFKRLANRPMTSLDFNVWMAVRTVTESAPRVKSVQFKPLYDFVRGKDFELAAFKGVGLTFRDWDWQLRQPILLAQAAALVSMSPQPGFLHQRTPLDTLGTDKPESKCKLK</sequence>
<proteinExistence type="inferred from homology"/>
<feature type="region of interest" description="Disordered" evidence="4">
    <location>
        <begin position="378"/>
        <end position="397"/>
    </location>
</feature>
<comment type="caution">
    <text evidence="7">The sequence shown here is derived from an EMBL/GenBank/DDBJ whole genome shotgun (WGS) entry which is preliminary data.</text>
</comment>
<evidence type="ECO:0000256" key="2">
    <source>
        <dbReference type="ARBA" id="ARBA00022729"/>
    </source>
</evidence>
<evidence type="ECO:0000256" key="4">
    <source>
        <dbReference type="SAM" id="MobiDB-lite"/>
    </source>
</evidence>
<dbReference type="NCBIfam" id="TIGR03863">
    <property type="entry name" value="PQQ_ABC_bind"/>
    <property type="match status" value="1"/>
</dbReference>
<dbReference type="EMBL" id="JAHHZF010000002">
    <property type="protein sequence ID" value="MBT9288978.1"/>
    <property type="molecule type" value="Genomic_DNA"/>
</dbReference>
<reference evidence="7 8" key="1">
    <citation type="submission" date="2021-06" db="EMBL/GenBank/DDBJ databases">
        <authorList>
            <person name="Grouzdev D.S."/>
            <person name="Koziaeva V."/>
        </authorList>
    </citation>
    <scope>NUCLEOTIDE SEQUENCE [LARGE SCALE GENOMIC DNA]</scope>
    <source>
        <strain evidence="7 8">22</strain>
    </source>
</reference>
<dbReference type="PANTHER" id="PTHR30483:SF6">
    <property type="entry name" value="PERIPLASMIC BINDING PROTEIN OF ABC TRANSPORTER FOR NATURAL AMINO ACIDS"/>
    <property type="match status" value="1"/>
</dbReference>
<dbReference type="AlphaFoldDB" id="A0A947GAC6"/>
<keyword evidence="3" id="KW-0813">Transport</keyword>
<evidence type="ECO:0000256" key="3">
    <source>
        <dbReference type="ARBA" id="ARBA00022970"/>
    </source>
</evidence>
<dbReference type="InterPro" id="IPR022478">
    <property type="entry name" value="ABC_transptr_sub-bd_PQQ"/>
</dbReference>
<comment type="similarity">
    <text evidence="1">Belongs to the leucine-binding protein family.</text>
</comment>
<evidence type="ECO:0000259" key="6">
    <source>
        <dbReference type="Pfam" id="PF13458"/>
    </source>
</evidence>
<accession>A0A947GAC6</accession>
<evidence type="ECO:0000256" key="1">
    <source>
        <dbReference type="ARBA" id="ARBA00010062"/>
    </source>
</evidence>
<feature type="chain" id="PRO_5036840773" evidence="5">
    <location>
        <begin position="23"/>
        <end position="397"/>
    </location>
</feature>
<dbReference type="Gene3D" id="3.40.50.2300">
    <property type="match status" value="2"/>
</dbReference>
<evidence type="ECO:0000313" key="7">
    <source>
        <dbReference type="EMBL" id="MBT9288978.1"/>
    </source>
</evidence>
<evidence type="ECO:0000313" key="8">
    <source>
        <dbReference type="Proteomes" id="UP000766595"/>
    </source>
</evidence>
<organism evidence="7 8">
    <name type="scientific">Prosthecodimorpha staleyi</name>
    <dbReference type="NCBI Taxonomy" id="2840188"/>
    <lineage>
        <taxon>Bacteria</taxon>
        <taxon>Pseudomonadati</taxon>
        <taxon>Pseudomonadota</taxon>
        <taxon>Alphaproteobacteria</taxon>
        <taxon>Hyphomicrobiales</taxon>
        <taxon>Ancalomicrobiaceae</taxon>
        <taxon>Prosthecodimorpha</taxon>
    </lineage>
</organism>
<dbReference type="InterPro" id="IPR051010">
    <property type="entry name" value="BCAA_transport"/>
</dbReference>
<evidence type="ECO:0000256" key="5">
    <source>
        <dbReference type="SAM" id="SignalP"/>
    </source>
</evidence>
<dbReference type="PANTHER" id="PTHR30483">
    <property type="entry name" value="LEUCINE-SPECIFIC-BINDING PROTEIN"/>
    <property type="match status" value="1"/>
</dbReference>
<keyword evidence="2 5" id="KW-0732">Signal</keyword>
<gene>
    <name evidence="7" type="ORF">KL771_05930</name>
</gene>
<dbReference type="Pfam" id="PF13458">
    <property type="entry name" value="Peripla_BP_6"/>
    <property type="match status" value="1"/>
</dbReference>
<name>A0A947GAC6_9HYPH</name>
<dbReference type="InterPro" id="IPR028082">
    <property type="entry name" value="Peripla_BP_I"/>
</dbReference>
<dbReference type="SUPFAM" id="SSF53822">
    <property type="entry name" value="Periplasmic binding protein-like I"/>
    <property type="match status" value="1"/>
</dbReference>
<dbReference type="Proteomes" id="UP000766595">
    <property type="component" value="Unassembled WGS sequence"/>
</dbReference>
<protein>
    <submittedName>
        <fullName evidence="7">ABC transporter substrate-binding protein</fullName>
    </submittedName>
</protein>
<dbReference type="RefSeq" id="WP_261967610.1">
    <property type="nucleotide sequence ID" value="NZ_JAHHZF010000002.1"/>
</dbReference>
<dbReference type="InterPro" id="IPR028081">
    <property type="entry name" value="Leu-bd"/>
</dbReference>